<evidence type="ECO:0000256" key="1">
    <source>
        <dbReference type="ARBA" id="ARBA00004651"/>
    </source>
</evidence>
<dbReference type="OMA" id="VANCVAW"/>
<dbReference type="AlphaFoldDB" id="A0A2C9VSB2"/>
<keyword evidence="13" id="KW-1185">Reference proteome</keyword>
<evidence type="ECO:0000256" key="9">
    <source>
        <dbReference type="ARBA" id="ARBA00023136"/>
    </source>
</evidence>
<dbReference type="GO" id="GO:0008515">
    <property type="term" value="F:sucrose transmembrane transporter activity"/>
    <property type="evidence" value="ECO:0007669"/>
    <property type="project" value="UniProtKB-ARBA"/>
</dbReference>
<comment type="subcellular location">
    <subcellularLocation>
        <location evidence="1 10">Cell membrane</location>
        <topology evidence="1 10">Multi-pass membrane protein</topology>
    </subcellularLocation>
</comment>
<protein>
    <recommendedName>
        <fullName evidence="10">Bidirectional sugar transporter SWEET</fullName>
    </recommendedName>
</protein>
<evidence type="ECO:0000256" key="10">
    <source>
        <dbReference type="RuleBase" id="RU910715"/>
    </source>
</evidence>
<keyword evidence="9 10" id="KW-0472">Membrane</keyword>
<keyword evidence="5 10" id="KW-0762">Sugar transport</keyword>
<keyword evidence="6 10" id="KW-0812">Transmembrane</keyword>
<feature type="transmembrane region" description="Helical" evidence="10">
    <location>
        <begin position="12"/>
        <end position="36"/>
    </location>
</feature>
<evidence type="ECO:0000256" key="5">
    <source>
        <dbReference type="ARBA" id="ARBA00022597"/>
    </source>
</evidence>
<keyword evidence="4" id="KW-1003">Cell membrane</keyword>
<proteinExistence type="inferred from homology"/>
<evidence type="ECO:0000256" key="7">
    <source>
        <dbReference type="ARBA" id="ARBA00022737"/>
    </source>
</evidence>
<accession>A0A2C9VSB2</accession>
<evidence type="ECO:0000256" key="3">
    <source>
        <dbReference type="ARBA" id="ARBA00022448"/>
    </source>
</evidence>
<organism evidence="12 13">
    <name type="scientific">Manihot esculenta</name>
    <name type="common">Cassava</name>
    <name type="synonym">Jatropha manihot</name>
    <dbReference type="NCBI Taxonomy" id="3983"/>
    <lineage>
        <taxon>Eukaryota</taxon>
        <taxon>Viridiplantae</taxon>
        <taxon>Streptophyta</taxon>
        <taxon>Embryophyta</taxon>
        <taxon>Tracheophyta</taxon>
        <taxon>Spermatophyta</taxon>
        <taxon>Magnoliopsida</taxon>
        <taxon>eudicotyledons</taxon>
        <taxon>Gunneridae</taxon>
        <taxon>Pentapetalae</taxon>
        <taxon>rosids</taxon>
        <taxon>fabids</taxon>
        <taxon>Malpighiales</taxon>
        <taxon>Euphorbiaceae</taxon>
        <taxon>Crotonoideae</taxon>
        <taxon>Manihoteae</taxon>
        <taxon>Manihot</taxon>
    </lineage>
</organism>
<gene>
    <name evidence="12" type="ORF">MANES_06G123500v8</name>
</gene>
<evidence type="ECO:0000256" key="2">
    <source>
        <dbReference type="ARBA" id="ARBA00007809"/>
    </source>
</evidence>
<reference evidence="13" key="1">
    <citation type="journal article" date="2016" name="Nat. Biotechnol.">
        <title>Sequencing wild and cultivated cassava and related species reveals extensive interspecific hybridization and genetic diversity.</title>
        <authorList>
            <person name="Bredeson J.V."/>
            <person name="Lyons J.B."/>
            <person name="Prochnik S.E."/>
            <person name="Wu G.A."/>
            <person name="Ha C.M."/>
            <person name="Edsinger-Gonzales E."/>
            <person name="Grimwood J."/>
            <person name="Schmutz J."/>
            <person name="Rabbi I.Y."/>
            <person name="Egesi C."/>
            <person name="Nauluvula P."/>
            <person name="Lebot V."/>
            <person name="Ndunguru J."/>
            <person name="Mkamilo G."/>
            <person name="Bart R.S."/>
            <person name="Setter T.L."/>
            <person name="Gleadow R.M."/>
            <person name="Kulakow P."/>
            <person name="Ferguson M.E."/>
            <person name="Rounsley S."/>
            <person name="Rokhsar D.S."/>
        </authorList>
    </citation>
    <scope>NUCLEOTIDE SEQUENCE [LARGE SCALE GENOMIC DNA]</scope>
    <source>
        <strain evidence="13">cv. AM560-2</strain>
    </source>
</reference>
<evidence type="ECO:0000256" key="8">
    <source>
        <dbReference type="ARBA" id="ARBA00022989"/>
    </source>
</evidence>
<evidence type="ECO:0000313" key="13">
    <source>
        <dbReference type="Proteomes" id="UP000091857"/>
    </source>
</evidence>
<comment type="similarity">
    <text evidence="2 10">Belongs to the SWEET sugar transporter family.</text>
</comment>
<dbReference type="Proteomes" id="UP000091857">
    <property type="component" value="Chromosome 6"/>
</dbReference>
<dbReference type="EMBL" id="CM004392">
    <property type="protein sequence ID" value="OAY48004.1"/>
    <property type="molecule type" value="Genomic_DNA"/>
</dbReference>
<evidence type="ECO:0000256" key="11">
    <source>
        <dbReference type="SAM" id="MobiDB-lite"/>
    </source>
</evidence>
<feature type="transmembrane region" description="Helical" evidence="10">
    <location>
        <begin position="71"/>
        <end position="94"/>
    </location>
</feature>
<dbReference type="PANTHER" id="PTHR10791">
    <property type="entry name" value="RAG1-ACTIVATING PROTEIN 1"/>
    <property type="match status" value="1"/>
</dbReference>
<name>A0A2C9VSB2_MANES</name>
<feature type="transmembrane region" description="Helical" evidence="10">
    <location>
        <begin position="132"/>
        <end position="153"/>
    </location>
</feature>
<dbReference type="GO" id="GO:0008643">
    <property type="term" value="P:carbohydrate transport"/>
    <property type="evidence" value="ECO:0000318"/>
    <property type="project" value="GO_Central"/>
</dbReference>
<dbReference type="Gene3D" id="1.20.1280.290">
    <property type="match status" value="2"/>
</dbReference>
<feature type="compositionally biased region" description="Basic and acidic residues" evidence="11">
    <location>
        <begin position="250"/>
        <end position="272"/>
    </location>
</feature>
<dbReference type="Gramene" id="Manes.06G123500.1.v8.1">
    <property type="protein sequence ID" value="Manes.06G123500.1.v8.1.CDS"/>
    <property type="gene ID" value="Manes.06G123500.v8.1"/>
</dbReference>
<dbReference type="GO" id="GO:0005886">
    <property type="term" value="C:plasma membrane"/>
    <property type="evidence" value="ECO:0007669"/>
    <property type="project" value="UniProtKB-SubCell"/>
</dbReference>
<sequence>MAVFSTHNPFVFAFGILGNIASFVVFLAPVPTFVRIYKKKSTEGFQSFPYAVALFSAMIWLYYAWLKSDAFLLITINSAGCFIETIYITLFIAYAPKQARIFTLRILLLLNLGGFCLVLLLSHYLAKGSSRVRILGWVCVVFSVSVFAAPLSIMRVVIRTKSVEFMPFYLSFFLTLSAITWLFYGLLLKDYYIAVPNVLGFLFGVCQMILYVIYKNLKTVVEEPKLPETNKDNEILSTCGVEEAVSSELNGHENGENMKEQQEEYNGNKDMRGSNGDQLIGCQA</sequence>
<dbReference type="FunFam" id="1.20.1280.290:FF:000003">
    <property type="entry name" value="Bidirectional sugar transporter SWEET"/>
    <property type="match status" value="1"/>
</dbReference>
<keyword evidence="3 10" id="KW-0813">Transport</keyword>
<evidence type="ECO:0000256" key="6">
    <source>
        <dbReference type="ARBA" id="ARBA00022692"/>
    </source>
</evidence>
<evidence type="ECO:0000313" key="12">
    <source>
        <dbReference type="EMBL" id="OAY48004.1"/>
    </source>
</evidence>
<dbReference type="GO" id="GO:0051119">
    <property type="term" value="F:sugar transmembrane transporter activity"/>
    <property type="evidence" value="ECO:0000318"/>
    <property type="project" value="GO_Central"/>
</dbReference>
<dbReference type="PANTHER" id="PTHR10791:SF22">
    <property type="entry name" value="BIDIRECTIONAL SUGAR TRANSPORTER SWEET11"/>
    <property type="match status" value="1"/>
</dbReference>
<dbReference type="OrthoDB" id="409725at2759"/>
<feature type="transmembrane region" description="Helical" evidence="10">
    <location>
        <begin position="48"/>
        <end position="65"/>
    </location>
</feature>
<comment type="function">
    <text evidence="10">Mediates both low-affinity uptake and efflux of sugar across the membrane.</text>
</comment>
<keyword evidence="8 10" id="KW-1133">Transmembrane helix</keyword>
<dbReference type="InterPro" id="IPR004316">
    <property type="entry name" value="SWEET_rpt"/>
</dbReference>
<dbReference type="FunFam" id="1.20.1280.290:FF:000001">
    <property type="entry name" value="Bidirectional sugar transporter SWEET"/>
    <property type="match status" value="1"/>
</dbReference>
<evidence type="ECO:0000256" key="4">
    <source>
        <dbReference type="ARBA" id="ARBA00022475"/>
    </source>
</evidence>
<feature type="transmembrane region" description="Helical" evidence="10">
    <location>
        <begin position="165"/>
        <end position="187"/>
    </location>
</feature>
<keyword evidence="7" id="KW-0677">Repeat</keyword>
<dbReference type="Pfam" id="PF03083">
    <property type="entry name" value="MtN3_slv"/>
    <property type="match status" value="2"/>
</dbReference>
<comment type="caution">
    <text evidence="12">The sequence shown here is derived from an EMBL/GenBank/DDBJ whole genome shotgun (WGS) entry which is preliminary data.</text>
</comment>
<dbReference type="GO" id="GO:0016020">
    <property type="term" value="C:membrane"/>
    <property type="evidence" value="ECO:0000318"/>
    <property type="project" value="GO_Central"/>
</dbReference>
<feature type="transmembrane region" description="Helical" evidence="10">
    <location>
        <begin position="193"/>
        <end position="214"/>
    </location>
</feature>
<dbReference type="InterPro" id="IPR047664">
    <property type="entry name" value="SWEET"/>
</dbReference>
<feature type="region of interest" description="Disordered" evidence="11">
    <location>
        <begin position="248"/>
        <end position="284"/>
    </location>
</feature>
<feature type="transmembrane region" description="Helical" evidence="10">
    <location>
        <begin position="106"/>
        <end position="126"/>
    </location>
</feature>